<protein>
    <recommendedName>
        <fullName evidence="2 9">Cell division ATP-binding protein FtsE</fullName>
    </recommendedName>
</protein>
<accession>A0A0G1CCP7</accession>
<evidence type="ECO:0000256" key="3">
    <source>
        <dbReference type="ARBA" id="ARBA00022475"/>
    </source>
</evidence>
<dbReference type="InterPro" id="IPR003439">
    <property type="entry name" value="ABC_transporter-like_ATP-bd"/>
</dbReference>
<name>A0A0G1CCP7_9BACT</name>
<gene>
    <name evidence="9" type="primary">ftsE</name>
    <name evidence="11" type="ORF">UV59_C0048G0003</name>
</gene>
<evidence type="ECO:0000256" key="6">
    <source>
        <dbReference type="ARBA" id="ARBA00022840"/>
    </source>
</evidence>
<dbReference type="PROSITE" id="PS50893">
    <property type="entry name" value="ABC_TRANSPORTER_2"/>
    <property type="match status" value="1"/>
</dbReference>
<dbReference type="AlphaFoldDB" id="A0A0G1CCP7"/>
<dbReference type="InterPro" id="IPR005286">
    <property type="entry name" value="Cell_div_FtsE"/>
</dbReference>
<dbReference type="Pfam" id="PF00005">
    <property type="entry name" value="ABC_tran"/>
    <property type="match status" value="1"/>
</dbReference>
<dbReference type="PANTHER" id="PTHR24220">
    <property type="entry name" value="IMPORT ATP-BINDING PROTEIN"/>
    <property type="match status" value="1"/>
</dbReference>
<comment type="function">
    <text evidence="9">Part of the ABC transporter FtsEX involved in cellular division.</text>
</comment>
<dbReference type="Gene3D" id="3.40.50.300">
    <property type="entry name" value="P-loop containing nucleotide triphosphate hydrolases"/>
    <property type="match status" value="1"/>
</dbReference>
<dbReference type="Proteomes" id="UP000034543">
    <property type="component" value="Unassembled WGS sequence"/>
</dbReference>
<dbReference type="EMBL" id="LCFB01000048">
    <property type="protein sequence ID" value="KKS83164.1"/>
    <property type="molecule type" value="Genomic_DNA"/>
</dbReference>
<evidence type="ECO:0000313" key="12">
    <source>
        <dbReference type="Proteomes" id="UP000034543"/>
    </source>
</evidence>
<dbReference type="GO" id="GO:0005524">
    <property type="term" value="F:ATP binding"/>
    <property type="evidence" value="ECO:0007669"/>
    <property type="project" value="UniProtKB-UniRule"/>
</dbReference>
<dbReference type="SUPFAM" id="SSF52540">
    <property type="entry name" value="P-loop containing nucleoside triphosphate hydrolases"/>
    <property type="match status" value="1"/>
</dbReference>
<evidence type="ECO:0000256" key="9">
    <source>
        <dbReference type="RuleBase" id="RU365094"/>
    </source>
</evidence>
<dbReference type="NCBIfam" id="TIGR02673">
    <property type="entry name" value="FtsE"/>
    <property type="match status" value="1"/>
</dbReference>
<feature type="domain" description="ABC transporter" evidence="10">
    <location>
        <begin position="3"/>
        <end position="226"/>
    </location>
</feature>
<dbReference type="GO" id="GO:0022857">
    <property type="term" value="F:transmembrane transporter activity"/>
    <property type="evidence" value="ECO:0007669"/>
    <property type="project" value="TreeGrafter"/>
</dbReference>
<dbReference type="FunFam" id="3.40.50.300:FF:000056">
    <property type="entry name" value="Cell division ATP-binding protein FtsE"/>
    <property type="match status" value="1"/>
</dbReference>
<dbReference type="InterPro" id="IPR027417">
    <property type="entry name" value="P-loop_NTPase"/>
</dbReference>
<dbReference type="STRING" id="1618436.UV59_C0048G0003"/>
<comment type="subunit">
    <text evidence="9">Homodimer. Forms a membrane-associated complex with FtsX.</text>
</comment>
<keyword evidence="4 9" id="KW-0132">Cell division</keyword>
<keyword evidence="8 9" id="KW-0131">Cell cycle</keyword>
<evidence type="ECO:0000313" key="11">
    <source>
        <dbReference type="EMBL" id="KKS83164.1"/>
    </source>
</evidence>
<dbReference type="GO" id="GO:0051301">
    <property type="term" value="P:cell division"/>
    <property type="evidence" value="ECO:0007669"/>
    <property type="project" value="UniProtKB-UniRule"/>
</dbReference>
<sequence>MLISFTDVSKRYSAKSIALSDINFTVESGEFLFLVGNSGAGKTTLLRLLIRDLLPTSGKIHIDSQDVTRLPRSKIPELRQKIGMIFQDFKILADRTVYENVAIALEILGKGKPEIDRKVKEVVKLVNLEDKLFLFPTQLSAGELQRAAIARAIIGGPKVLLADEPTGNLDPTTAWEILKIIKEINQLGTTVIMATHNADVVNSMQKRVIALEKGKLVKDEKKGKYR</sequence>
<dbReference type="GO" id="GO:0005886">
    <property type="term" value="C:plasma membrane"/>
    <property type="evidence" value="ECO:0007669"/>
    <property type="project" value="UniProtKB-SubCell"/>
</dbReference>
<keyword evidence="5 9" id="KW-0547">Nucleotide-binding</keyword>
<comment type="caution">
    <text evidence="11">The sequence shown here is derived from an EMBL/GenBank/DDBJ whole genome shotgun (WGS) entry which is preliminary data.</text>
</comment>
<dbReference type="InterPro" id="IPR015854">
    <property type="entry name" value="ABC_transpr_LolD-like"/>
</dbReference>
<evidence type="ECO:0000256" key="1">
    <source>
        <dbReference type="ARBA" id="ARBA00005417"/>
    </source>
</evidence>
<dbReference type="GO" id="GO:0016887">
    <property type="term" value="F:ATP hydrolysis activity"/>
    <property type="evidence" value="ECO:0007669"/>
    <property type="project" value="InterPro"/>
</dbReference>
<evidence type="ECO:0000256" key="2">
    <source>
        <dbReference type="ARBA" id="ARBA00020019"/>
    </source>
</evidence>
<evidence type="ECO:0000256" key="4">
    <source>
        <dbReference type="ARBA" id="ARBA00022618"/>
    </source>
</evidence>
<dbReference type="InterPro" id="IPR017871">
    <property type="entry name" value="ABC_transporter-like_CS"/>
</dbReference>
<keyword evidence="3 9" id="KW-1003">Cell membrane</keyword>
<reference evidence="11 12" key="1">
    <citation type="journal article" date="2015" name="Nature">
        <title>rRNA introns, odd ribosomes, and small enigmatic genomes across a large radiation of phyla.</title>
        <authorList>
            <person name="Brown C.T."/>
            <person name="Hug L.A."/>
            <person name="Thomas B.C."/>
            <person name="Sharon I."/>
            <person name="Castelle C.J."/>
            <person name="Singh A."/>
            <person name="Wilkins M.J."/>
            <person name="Williams K.H."/>
            <person name="Banfield J.F."/>
        </authorList>
    </citation>
    <scope>NUCLEOTIDE SEQUENCE [LARGE SCALE GENOMIC DNA]</scope>
</reference>
<dbReference type="SMART" id="SM00382">
    <property type="entry name" value="AAA"/>
    <property type="match status" value="1"/>
</dbReference>
<dbReference type="PANTHER" id="PTHR24220:SF470">
    <property type="entry name" value="CELL DIVISION ATP-BINDING PROTEIN FTSE"/>
    <property type="match status" value="1"/>
</dbReference>
<comment type="subcellular location">
    <subcellularLocation>
        <location evidence="9">Cell membrane</location>
        <topology evidence="9">Peripheral membrane protein</topology>
        <orientation evidence="9">Cytoplasmic side</orientation>
    </subcellularLocation>
</comment>
<dbReference type="InterPro" id="IPR003593">
    <property type="entry name" value="AAA+_ATPase"/>
</dbReference>
<organism evidence="11 12">
    <name type="scientific">Candidatus Gottesmanbacteria bacterium GW2011_GWA1_43_11</name>
    <dbReference type="NCBI Taxonomy" id="1618436"/>
    <lineage>
        <taxon>Bacteria</taxon>
        <taxon>Candidatus Gottesmaniibacteriota</taxon>
    </lineage>
</organism>
<evidence type="ECO:0000259" key="10">
    <source>
        <dbReference type="PROSITE" id="PS50893"/>
    </source>
</evidence>
<proteinExistence type="inferred from homology"/>
<keyword evidence="6 9" id="KW-0067">ATP-binding</keyword>
<evidence type="ECO:0000256" key="7">
    <source>
        <dbReference type="ARBA" id="ARBA00023136"/>
    </source>
</evidence>
<keyword evidence="7 9" id="KW-0472">Membrane</keyword>
<evidence type="ECO:0000256" key="5">
    <source>
        <dbReference type="ARBA" id="ARBA00022741"/>
    </source>
</evidence>
<comment type="similarity">
    <text evidence="1 9">Belongs to the ABC transporter superfamily.</text>
</comment>
<dbReference type="PROSITE" id="PS00211">
    <property type="entry name" value="ABC_TRANSPORTER_1"/>
    <property type="match status" value="1"/>
</dbReference>
<evidence type="ECO:0000256" key="8">
    <source>
        <dbReference type="ARBA" id="ARBA00023306"/>
    </source>
</evidence>